<dbReference type="Proteomes" id="UP000625247">
    <property type="component" value="Unassembled WGS sequence"/>
</dbReference>
<reference evidence="1 2" key="1">
    <citation type="journal article" date="2020" name="FEMS Microbiol. Ecol.">
        <title>Temporal dynamics of bacterial communities during seed development and maturation.</title>
        <authorList>
            <person name="Chesneau G."/>
            <person name="Torres-Cortes G."/>
            <person name="Briand M."/>
            <person name="Darrasse A."/>
            <person name="Preveaux A."/>
            <person name="Marais C."/>
            <person name="Jacques M.A."/>
            <person name="Shade A."/>
            <person name="Barret M."/>
        </authorList>
    </citation>
    <scope>NUCLEOTIDE SEQUENCE [LARGE SCALE GENOMIC DNA]</scope>
    <source>
        <strain evidence="1 2">CFBP13723</strain>
    </source>
</reference>
<sequence length="73" mass="8002">MNSATENLVAVPAHRGPHPIEYNQYVFGSLEQATRGLDSGTKAYQSAVTRTLEGIKKEAVIVGSEVNKWLTRD</sequence>
<keyword evidence="2" id="KW-1185">Reference proteome</keyword>
<name>A0ABR9AAZ5_9PSED</name>
<dbReference type="EMBL" id="JACYNP010000009">
    <property type="protein sequence ID" value="MBD8123232.1"/>
    <property type="molecule type" value="Genomic_DNA"/>
</dbReference>
<protein>
    <submittedName>
        <fullName evidence="1">AHH domain-containing protein</fullName>
    </submittedName>
</protein>
<evidence type="ECO:0000313" key="1">
    <source>
        <dbReference type="EMBL" id="MBD8123232.1"/>
    </source>
</evidence>
<dbReference type="Pfam" id="PF14412">
    <property type="entry name" value="AHH"/>
    <property type="match status" value="1"/>
</dbReference>
<proteinExistence type="predicted"/>
<gene>
    <name evidence="1" type="ORF">IFT62_18650</name>
</gene>
<evidence type="ECO:0000313" key="2">
    <source>
        <dbReference type="Proteomes" id="UP000625247"/>
    </source>
</evidence>
<accession>A0ABR9AAZ5</accession>
<comment type="caution">
    <text evidence="1">The sequence shown here is derived from an EMBL/GenBank/DDBJ whole genome shotgun (WGS) entry which is preliminary data.</text>
</comment>
<organism evidence="1 2">
    <name type="scientific">Pseudomonas lutea</name>
    <dbReference type="NCBI Taxonomy" id="243924"/>
    <lineage>
        <taxon>Bacteria</taxon>
        <taxon>Pseudomonadati</taxon>
        <taxon>Pseudomonadota</taxon>
        <taxon>Gammaproteobacteria</taxon>
        <taxon>Pseudomonadales</taxon>
        <taxon>Pseudomonadaceae</taxon>
        <taxon>Pseudomonas</taxon>
    </lineage>
</organism>
<dbReference type="InterPro" id="IPR032871">
    <property type="entry name" value="AHH_dom_containing"/>
</dbReference>